<dbReference type="Proteomes" id="UP000027584">
    <property type="component" value="Unassembled WGS sequence"/>
</dbReference>
<dbReference type="InterPro" id="IPR011990">
    <property type="entry name" value="TPR-like_helical_dom_sf"/>
</dbReference>
<dbReference type="PANTHER" id="PTHR37038:SF12">
    <property type="entry name" value="TRANSCRIPTIONAL REGULATOR"/>
    <property type="match status" value="1"/>
</dbReference>
<dbReference type="SMART" id="SM00530">
    <property type="entry name" value="HTH_XRE"/>
    <property type="match status" value="1"/>
</dbReference>
<comment type="caution">
    <text evidence="2">The sequence shown here is derived from an EMBL/GenBank/DDBJ whole genome shotgun (WGS) entry which is preliminary data.</text>
</comment>
<dbReference type="CDD" id="cd00093">
    <property type="entry name" value="HTH_XRE"/>
    <property type="match status" value="1"/>
</dbReference>
<feature type="domain" description="HTH cro/C1-type" evidence="1">
    <location>
        <begin position="13"/>
        <end position="62"/>
    </location>
</feature>
<name>A0A060RFD7_9STRE</name>
<dbReference type="GO" id="GO:0003677">
    <property type="term" value="F:DNA binding"/>
    <property type="evidence" value="ECO:0007669"/>
    <property type="project" value="InterPro"/>
</dbReference>
<reference evidence="2 3" key="2">
    <citation type="submission" date="2014-05" db="EMBL/GenBank/DDBJ databases">
        <title>Genome sequence of Streptococcus gallolyticus.</title>
        <authorList>
            <person name="Del Campo R."/>
        </authorList>
    </citation>
    <scope>NUCLEOTIDE SEQUENCE [LARGE SCALE GENOMIC DNA]</scope>
    <source>
        <strain evidence="2 3">LMG17956</strain>
    </source>
</reference>
<dbReference type="InterPro" id="IPR001387">
    <property type="entry name" value="Cro/C1-type_HTH"/>
</dbReference>
<accession>A0A060RFD7</accession>
<dbReference type="Pfam" id="PF01381">
    <property type="entry name" value="HTH_3"/>
    <property type="match status" value="1"/>
</dbReference>
<sequence length="296" mass="34778">MKEDLGKSFKMPRESKGLSQKEIAGDIISIAQLSRFERGISSINAETLYNCLENMNVSVEEFQCVCRDFLQSQNAIFQNDVAKAFLEKNTLKLREYLAKYQSLASIAPGQKFYRLNTIIIKSVLYQCDDFDKVSKKDIQFLVDYLFSVEEWGRYELWLFTYSAALMTNNLVEIFASEMINRTQFYQEIPENRRLVNQMLFNVIIICVERNRFSLAFKLLNYADNLKREETDLFTRNAVKYCRGYYLCKRGNLSGLTIMEKCTEIMIFLECYTIAQQMSDRLTKLKQEKSYLQKEIT</sequence>
<dbReference type="EMBL" id="CCBC010000034">
    <property type="protein sequence ID" value="CDO16963.1"/>
    <property type="molecule type" value="Genomic_DNA"/>
</dbReference>
<evidence type="ECO:0000313" key="3">
    <source>
        <dbReference type="Proteomes" id="UP000027584"/>
    </source>
</evidence>
<evidence type="ECO:0000259" key="1">
    <source>
        <dbReference type="PROSITE" id="PS50943"/>
    </source>
</evidence>
<proteinExistence type="predicted"/>
<protein>
    <submittedName>
        <fullName evidence="2">Putative transcriptional activator, Rgg/GadR/MutR family</fullName>
    </submittedName>
</protein>
<dbReference type="NCBIfam" id="TIGR01716">
    <property type="entry name" value="RGG_Cterm"/>
    <property type="match status" value="1"/>
</dbReference>
<evidence type="ECO:0000313" key="2">
    <source>
        <dbReference type="EMBL" id="CDO16963.1"/>
    </source>
</evidence>
<reference evidence="2 3" key="1">
    <citation type="submission" date="2014-02" db="EMBL/GenBank/DDBJ databases">
        <authorList>
            <person name="Manrique M."/>
        </authorList>
    </citation>
    <scope>NUCLEOTIDE SEQUENCE [LARGE SCALE GENOMIC DNA]</scope>
    <source>
        <strain evidence="2 3">LMG17956</strain>
    </source>
</reference>
<gene>
    <name evidence="2" type="ORF">BN963_SGAL_00142</name>
</gene>
<dbReference type="AlphaFoldDB" id="A0A060RFD7"/>
<dbReference type="SUPFAM" id="SSF47413">
    <property type="entry name" value="lambda repressor-like DNA-binding domains"/>
    <property type="match status" value="1"/>
</dbReference>
<dbReference type="Pfam" id="PF21259">
    <property type="entry name" value="Rgg_C"/>
    <property type="match status" value="1"/>
</dbReference>
<dbReference type="InterPro" id="IPR010982">
    <property type="entry name" value="Lambda_DNA-bd_dom_sf"/>
</dbReference>
<dbReference type="PROSITE" id="PS50943">
    <property type="entry name" value="HTH_CROC1"/>
    <property type="match status" value="1"/>
</dbReference>
<dbReference type="InterPro" id="IPR053163">
    <property type="entry name" value="HTH-type_regulator_Rgg"/>
</dbReference>
<dbReference type="InterPro" id="IPR010057">
    <property type="entry name" value="Transcription_activator_Rgg_C"/>
</dbReference>
<dbReference type="Gene3D" id="1.25.40.10">
    <property type="entry name" value="Tetratricopeptide repeat domain"/>
    <property type="match status" value="1"/>
</dbReference>
<dbReference type="PANTHER" id="PTHR37038">
    <property type="entry name" value="TRANSCRIPTIONAL REGULATOR-RELATED"/>
    <property type="match status" value="1"/>
</dbReference>
<organism evidence="2 3">
    <name type="scientific">Streptococcus gallolyticus</name>
    <dbReference type="NCBI Taxonomy" id="315405"/>
    <lineage>
        <taxon>Bacteria</taxon>
        <taxon>Bacillati</taxon>
        <taxon>Bacillota</taxon>
        <taxon>Bacilli</taxon>
        <taxon>Lactobacillales</taxon>
        <taxon>Streptococcaceae</taxon>
        <taxon>Streptococcus</taxon>
    </lineage>
</organism>